<keyword evidence="6" id="KW-0819">tRNA processing</keyword>
<dbReference type="EMBL" id="JBEDNW010000006">
    <property type="protein sequence ID" value="MEZ3167966.1"/>
    <property type="molecule type" value="Genomic_DNA"/>
</dbReference>
<evidence type="ECO:0000313" key="16">
    <source>
        <dbReference type="Proteomes" id="UP001567571"/>
    </source>
</evidence>
<evidence type="ECO:0000256" key="8">
    <source>
        <dbReference type="ARBA" id="ARBA00022741"/>
    </source>
</evidence>
<reference evidence="13" key="1">
    <citation type="journal article" date="2014" name="Int. J. Syst. Evol. Microbiol.">
        <title>Complete genome sequence of Corynebacterium casei LMG S-19264T (=DSM 44701T), isolated from a smear-ripened cheese.</title>
        <authorList>
            <consortium name="US DOE Joint Genome Institute (JGI-PGF)"/>
            <person name="Walter F."/>
            <person name="Albersmeier A."/>
            <person name="Kalinowski J."/>
            <person name="Ruckert C."/>
        </authorList>
    </citation>
    <scope>NUCLEOTIDE SEQUENCE</scope>
    <source>
        <strain evidence="13">JCM 14265</strain>
    </source>
</reference>
<evidence type="ECO:0000313" key="15">
    <source>
        <dbReference type="Proteomes" id="UP001501425"/>
    </source>
</evidence>
<dbReference type="GO" id="GO:0005737">
    <property type="term" value="C:cytoplasm"/>
    <property type="evidence" value="ECO:0007669"/>
    <property type="project" value="UniProtKB-SubCell"/>
</dbReference>
<reference evidence="14 16" key="3">
    <citation type="submission" date="2024-06" db="EMBL/GenBank/DDBJ databases">
        <title>Halorubrum miltondacostae sp. nov., a potential PHA producer isolated from an inland solar saltern in Rio Maior, Portugal.</title>
        <authorList>
            <person name="Albuquerque L."/>
            <person name="Viver T."/>
            <person name="Barroso C."/>
            <person name="Claudino R."/>
            <person name="Galvan M."/>
            <person name="Simoes G."/>
            <person name="Lobo Da Cunha A."/>
            <person name="Egas C."/>
        </authorList>
    </citation>
    <scope>NUCLEOTIDE SEQUENCE [LARGE SCALE GENOMIC DNA]</scope>
    <source>
        <strain evidence="14 16">DSM 18646</strain>
    </source>
</reference>
<dbReference type="GO" id="GO:0003725">
    <property type="term" value="F:double-stranded RNA binding"/>
    <property type="evidence" value="ECO:0007669"/>
    <property type="project" value="InterPro"/>
</dbReference>
<dbReference type="RefSeq" id="WP_343777015.1">
    <property type="nucleotide sequence ID" value="NZ_BAAADQ010000003.1"/>
</dbReference>
<dbReference type="GO" id="GO:0006450">
    <property type="term" value="P:regulation of translational fidelity"/>
    <property type="evidence" value="ECO:0007669"/>
    <property type="project" value="TreeGrafter"/>
</dbReference>
<dbReference type="GO" id="GO:0008033">
    <property type="term" value="P:tRNA processing"/>
    <property type="evidence" value="ECO:0007669"/>
    <property type="project" value="UniProtKB-KW"/>
</dbReference>
<keyword evidence="9" id="KW-0067">ATP-binding</keyword>
<gene>
    <name evidence="14" type="ORF">ABNG02_11610</name>
    <name evidence="13" type="ORF">GCM10008994_08850</name>
</gene>
<keyword evidence="8" id="KW-0547">Nucleotide-binding</keyword>
<dbReference type="Gene3D" id="3.90.870.10">
    <property type="entry name" value="DHBP synthase"/>
    <property type="match status" value="1"/>
</dbReference>
<organism evidence="13 15">
    <name type="scientific">Halorubrum ejinorense</name>
    <dbReference type="NCBI Taxonomy" id="425309"/>
    <lineage>
        <taxon>Archaea</taxon>
        <taxon>Methanobacteriati</taxon>
        <taxon>Methanobacteriota</taxon>
        <taxon>Stenosarchaea group</taxon>
        <taxon>Halobacteria</taxon>
        <taxon>Halobacteriales</taxon>
        <taxon>Haloferacaceae</taxon>
        <taxon>Halorubrum</taxon>
    </lineage>
</organism>
<protein>
    <recommendedName>
        <fullName evidence="10">L-threonylcarbamoyladenylate synthase</fullName>
        <ecNumber evidence="3">2.7.7.87</ecNumber>
    </recommendedName>
    <alternativeName>
        <fullName evidence="10">L-threonylcarbamoyladenylate synthase</fullName>
    </alternativeName>
</protein>
<dbReference type="AlphaFoldDB" id="A0AAV3SPD5"/>
<reference evidence="13" key="2">
    <citation type="submission" date="2023-12" db="EMBL/GenBank/DDBJ databases">
        <authorList>
            <person name="Sun Q."/>
            <person name="Inoue M."/>
        </authorList>
    </citation>
    <scope>NUCLEOTIDE SEQUENCE</scope>
    <source>
        <strain evidence="13">JCM 14265</strain>
    </source>
</reference>
<evidence type="ECO:0000256" key="4">
    <source>
        <dbReference type="ARBA" id="ARBA00022490"/>
    </source>
</evidence>
<evidence type="ECO:0000256" key="1">
    <source>
        <dbReference type="ARBA" id="ARBA00004496"/>
    </source>
</evidence>
<evidence type="ECO:0000259" key="12">
    <source>
        <dbReference type="PROSITE" id="PS51163"/>
    </source>
</evidence>
<proteinExistence type="inferred from homology"/>
<dbReference type="Proteomes" id="UP001567571">
    <property type="component" value="Unassembled WGS sequence"/>
</dbReference>
<evidence type="ECO:0000256" key="2">
    <source>
        <dbReference type="ARBA" id="ARBA00007663"/>
    </source>
</evidence>
<dbReference type="GO" id="GO:0005524">
    <property type="term" value="F:ATP binding"/>
    <property type="evidence" value="ECO:0007669"/>
    <property type="project" value="UniProtKB-KW"/>
</dbReference>
<dbReference type="PANTHER" id="PTHR17490">
    <property type="entry name" value="SUA5"/>
    <property type="match status" value="1"/>
</dbReference>
<dbReference type="EMBL" id="BAAADQ010000003">
    <property type="protein sequence ID" value="GAA0536045.1"/>
    <property type="molecule type" value="Genomic_DNA"/>
</dbReference>
<dbReference type="NCBIfam" id="TIGR00057">
    <property type="entry name" value="L-threonylcarbamoyladenylate synthase"/>
    <property type="match status" value="1"/>
</dbReference>
<evidence type="ECO:0000313" key="14">
    <source>
        <dbReference type="EMBL" id="MEZ3167966.1"/>
    </source>
</evidence>
<dbReference type="Proteomes" id="UP001501425">
    <property type="component" value="Unassembled WGS sequence"/>
</dbReference>
<evidence type="ECO:0000256" key="7">
    <source>
        <dbReference type="ARBA" id="ARBA00022695"/>
    </source>
</evidence>
<dbReference type="SUPFAM" id="SSF55821">
    <property type="entry name" value="YrdC/RibB"/>
    <property type="match status" value="1"/>
</dbReference>
<feature type="domain" description="YrdC-like" evidence="12">
    <location>
        <begin position="13"/>
        <end position="194"/>
    </location>
</feature>
<evidence type="ECO:0000313" key="13">
    <source>
        <dbReference type="EMBL" id="GAA0536045.1"/>
    </source>
</evidence>
<comment type="caution">
    <text evidence="13">The sequence shown here is derived from an EMBL/GenBank/DDBJ whole genome shotgun (WGS) entry which is preliminary data.</text>
</comment>
<comment type="similarity">
    <text evidence="2">Belongs to the SUA5 family.</text>
</comment>
<evidence type="ECO:0000256" key="5">
    <source>
        <dbReference type="ARBA" id="ARBA00022679"/>
    </source>
</evidence>
<evidence type="ECO:0000256" key="10">
    <source>
        <dbReference type="ARBA" id="ARBA00029774"/>
    </source>
</evidence>
<dbReference type="InterPro" id="IPR050156">
    <property type="entry name" value="TC-AMP_synthase_SUA5"/>
</dbReference>
<keyword evidence="5 14" id="KW-0808">Transferase</keyword>
<dbReference type="InterPro" id="IPR006070">
    <property type="entry name" value="Sua5-like_dom"/>
</dbReference>
<comment type="subcellular location">
    <subcellularLocation>
        <location evidence="1">Cytoplasm</location>
    </subcellularLocation>
</comment>
<accession>A0AAV3SPD5</accession>
<keyword evidence="4" id="KW-0963">Cytoplasm</keyword>
<dbReference type="PANTHER" id="PTHR17490:SF16">
    <property type="entry name" value="THREONYLCARBAMOYL-AMP SYNTHASE"/>
    <property type="match status" value="1"/>
</dbReference>
<dbReference type="PROSITE" id="PS51163">
    <property type="entry name" value="YRDC"/>
    <property type="match status" value="1"/>
</dbReference>
<keyword evidence="16" id="KW-1185">Reference proteome</keyword>
<dbReference type="Pfam" id="PF01300">
    <property type="entry name" value="Sua5_yciO_yrdC"/>
    <property type="match status" value="1"/>
</dbReference>
<dbReference type="InterPro" id="IPR017945">
    <property type="entry name" value="DHBP_synth_RibB-like_a/b_dom"/>
</dbReference>
<evidence type="ECO:0000256" key="3">
    <source>
        <dbReference type="ARBA" id="ARBA00012584"/>
    </source>
</evidence>
<keyword evidence="7 14" id="KW-0548">Nucleotidyltransferase</keyword>
<sequence>MTADTSDDRRDRSDELRAAVAAVRRGDLVVYPTETVYGLGADALDADAVGRVFELKGRDRSNPLSLGVASVDDALRYTRPTERAVAFARAFLPGPVTVVVERGDRVPDALTAGRDRVGIRVPDHDLARALLDETGPLTATSANVSGTGSVTHPDQLDDRIRDGVAAVIDDGEAPGTESTVVDPEAGAIHRRGAMAGAIEAWLADPPVEE</sequence>
<evidence type="ECO:0000256" key="6">
    <source>
        <dbReference type="ARBA" id="ARBA00022694"/>
    </source>
</evidence>
<name>A0AAV3SPD5_9EURY</name>
<dbReference type="GO" id="GO:0061710">
    <property type="term" value="F:L-threonylcarbamoyladenylate synthase"/>
    <property type="evidence" value="ECO:0007669"/>
    <property type="project" value="UniProtKB-EC"/>
</dbReference>
<dbReference type="EC" id="2.7.7.87" evidence="3"/>
<comment type="catalytic activity">
    <reaction evidence="11">
        <text>L-threonine + hydrogencarbonate + ATP = L-threonylcarbamoyladenylate + diphosphate + H2O</text>
        <dbReference type="Rhea" id="RHEA:36407"/>
        <dbReference type="ChEBI" id="CHEBI:15377"/>
        <dbReference type="ChEBI" id="CHEBI:17544"/>
        <dbReference type="ChEBI" id="CHEBI:30616"/>
        <dbReference type="ChEBI" id="CHEBI:33019"/>
        <dbReference type="ChEBI" id="CHEBI:57926"/>
        <dbReference type="ChEBI" id="CHEBI:73682"/>
        <dbReference type="EC" id="2.7.7.87"/>
    </reaction>
</comment>
<evidence type="ECO:0000256" key="9">
    <source>
        <dbReference type="ARBA" id="ARBA00022840"/>
    </source>
</evidence>
<dbReference type="GO" id="GO:0000049">
    <property type="term" value="F:tRNA binding"/>
    <property type="evidence" value="ECO:0007669"/>
    <property type="project" value="TreeGrafter"/>
</dbReference>
<evidence type="ECO:0000256" key="11">
    <source>
        <dbReference type="ARBA" id="ARBA00048366"/>
    </source>
</evidence>